<sequence length="523" mass="57377">MNHCVPNFDMDEDFNDLPPTASSSGSARHNSKKSAMAEEDIMELLWQNGQVVMQTQNQRSFPKSNFDAAAVRAEQPVIRPPGEGTAAAAADHHVFLEEDEMASWLHYPLHEQAFDGRDLYSDLLYPPAASCAPGTAAIHAREIRPAAGEEIRQPPIQMRAKCAEIQDAPPRIQNFGHFSRLSRGRIEPGPSSSSKAPIESTIVDSCETPQFSRANVRRGNGRVAGATAQPSAGVREESVTCEQTVTSSPGGSEDSGSAEPSQNPELVSWKRKQRDVDEMEGHSEDMDLESLDTKKEGRSGCASTKRSRAAQVHNLSERRRRDRINEKMKALQELIPRCTKSDKASMLDDAIEYLKSLQLQVQMMTMGCGMVPMMYNASMQQFMQTGTMGMNMMGMCGMNRPPMVPPPYPPPPPPLIPSSSSMPSPNPAAAAQMNPTRFPISPPFPFPVPDPSSRLHAPNQSGSVLTPLVSRIPNQQQIPNFADPYKQLLGFHQPQVTLPLNQTVEHPINNKPSSIKDVGNHQS</sequence>
<feature type="region of interest" description="Disordered" evidence="5">
    <location>
        <begin position="408"/>
        <end position="462"/>
    </location>
</feature>
<dbReference type="Gene3D" id="4.10.280.10">
    <property type="entry name" value="Helix-loop-helix DNA-binding domain"/>
    <property type="match status" value="1"/>
</dbReference>
<dbReference type="OrthoDB" id="690068at2759"/>
<feature type="region of interest" description="Disordered" evidence="5">
    <location>
        <begin position="504"/>
        <end position="523"/>
    </location>
</feature>
<dbReference type="PANTHER" id="PTHR46807:SF8">
    <property type="entry name" value="TRANSCRIPTION FACTOR PIF1-LIKE ISOFORM X2"/>
    <property type="match status" value="1"/>
</dbReference>
<feature type="compositionally biased region" description="Basic and acidic residues" evidence="5">
    <location>
        <begin position="274"/>
        <end position="298"/>
    </location>
</feature>
<comment type="subcellular location">
    <subcellularLocation>
        <location evidence="1">Nucleus</location>
    </subcellularLocation>
</comment>
<reference evidence="7 8" key="1">
    <citation type="submission" date="2018-04" db="EMBL/GenBank/DDBJ databases">
        <authorList>
            <person name="Vogel A."/>
        </authorList>
    </citation>
    <scope>NUCLEOTIDE SEQUENCE [LARGE SCALE GENOMIC DNA]</scope>
</reference>
<dbReference type="InterPro" id="IPR047265">
    <property type="entry name" value="PIF1-like_bHLH"/>
</dbReference>
<feature type="region of interest" description="Disordered" evidence="5">
    <location>
        <begin position="1"/>
        <end position="34"/>
    </location>
</feature>
<name>A0A484KWB9_9ASTE</name>
<feature type="region of interest" description="Disordered" evidence="5">
    <location>
        <begin position="181"/>
        <end position="316"/>
    </location>
</feature>
<dbReference type="CDD" id="cd11445">
    <property type="entry name" value="bHLH_AtPIF_like"/>
    <property type="match status" value="1"/>
</dbReference>
<dbReference type="GO" id="GO:0046983">
    <property type="term" value="F:protein dimerization activity"/>
    <property type="evidence" value="ECO:0007669"/>
    <property type="project" value="InterPro"/>
</dbReference>
<evidence type="ECO:0000256" key="2">
    <source>
        <dbReference type="ARBA" id="ARBA00023015"/>
    </source>
</evidence>
<dbReference type="FunFam" id="4.10.280.10:FF:000004">
    <property type="entry name" value="Basic helix-loop-helix transcription factor"/>
    <property type="match status" value="1"/>
</dbReference>
<dbReference type="InterPro" id="IPR011598">
    <property type="entry name" value="bHLH_dom"/>
</dbReference>
<dbReference type="GO" id="GO:0003700">
    <property type="term" value="F:DNA-binding transcription factor activity"/>
    <property type="evidence" value="ECO:0007669"/>
    <property type="project" value="InterPro"/>
</dbReference>
<evidence type="ECO:0000259" key="6">
    <source>
        <dbReference type="PROSITE" id="PS50888"/>
    </source>
</evidence>
<dbReference type="InterPro" id="IPR036638">
    <property type="entry name" value="HLH_DNA-bd_sf"/>
</dbReference>
<feature type="compositionally biased region" description="Low complexity" evidence="5">
    <location>
        <begin position="417"/>
        <end position="439"/>
    </location>
</feature>
<dbReference type="PROSITE" id="PS50888">
    <property type="entry name" value="BHLH"/>
    <property type="match status" value="1"/>
</dbReference>
<keyword evidence="2" id="KW-0805">Transcription regulation</keyword>
<evidence type="ECO:0000313" key="7">
    <source>
        <dbReference type="EMBL" id="VFQ68304.1"/>
    </source>
</evidence>
<feature type="compositionally biased region" description="Pro residues" evidence="5">
    <location>
        <begin position="440"/>
        <end position="450"/>
    </location>
</feature>
<evidence type="ECO:0000256" key="1">
    <source>
        <dbReference type="ARBA" id="ARBA00004123"/>
    </source>
</evidence>
<dbReference type="EMBL" id="OOIL02000670">
    <property type="protein sequence ID" value="VFQ68304.1"/>
    <property type="molecule type" value="Genomic_DNA"/>
</dbReference>
<feature type="compositionally biased region" description="Polar residues" evidence="5">
    <location>
        <begin position="240"/>
        <end position="265"/>
    </location>
</feature>
<proteinExistence type="predicted"/>
<accession>A0A484KWB9</accession>
<dbReference type="GO" id="GO:0010017">
    <property type="term" value="P:red or far-red light signaling pathway"/>
    <property type="evidence" value="ECO:0007669"/>
    <property type="project" value="UniProtKB-ARBA"/>
</dbReference>
<dbReference type="SUPFAM" id="SSF47459">
    <property type="entry name" value="HLH, helix-loop-helix DNA-binding domain"/>
    <property type="match status" value="1"/>
</dbReference>
<dbReference type="Pfam" id="PF00010">
    <property type="entry name" value="HLH"/>
    <property type="match status" value="1"/>
</dbReference>
<evidence type="ECO:0000256" key="5">
    <source>
        <dbReference type="SAM" id="MobiDB-lite"/>
    </source>
</evidence>
<dbReference type="PANTHER" id="PTHR46807">
    <property type="entry name" value="TRANSCRIPTION FACTOR PIF3"/>
    <property type="match status" value="1"/>
</dbReference>
<feature type="domain" description="BHLH" evidence="6">
    <location>
        <begin position="308"/>
        <end position="357"/>
    </location>
</feature>
<organism evidence="7 8">
    <name type="scientific">Cuscuta campestris</name>
    <dbReference type="NCBI Taxonomy" id="132261"/>
    <lineage>
        <taxon>Eukaryota</taxon>
        <taxon>Viridiplantae</taxon>
        <taxon>Streptophyta</taxon>
        <taxon>Embryophyta</taxon>
        <taxon>Tracheophyta</taxon>
        <taxon>Spermatophyta</taxon>
        <taxon>Magnoliopsida</taxon>
        <taxon>eudicotyledons</taxon>
        <taxon>Gunneridae</taxon>
        <taxon>Pentapetalae</taxon>
        <taxon>asterids</taxon>
        <taxon>lamiids</taxon>
        <taxon>Solanales</taxon>
        <taxon>Convolvulaceae</taxon>
        <taxon>Cuscuteae</taxon>
        <taxon>Cuscuta</taxon>
        <taxon>Cuscuta subgen. Grammica</taxon>
        <taxon>Cuscuta sect. Cleistogrammica</taxon>
    </lineage>
</organism>
<evidence type="ECO:0000313" key="8">
    <source>
        <dbReference type="Proteomes" id="UP000595140"/>
    </source>
</evidence>
<dbReference type="AlphaFoldDB" id="A0A484KWB9"/>
<evidence type="ECO:0000256" key="4">
    <source>
        <dbReference type="ARBA" id="ARBA00023242"/>
    </source>
</evidence>
<protein>
    <recommendedName>
        <fullName evidence="6">BHLH domain-containing protein</fullName>
    </recommendedName>
</protein>
<gene>
    <name evidence="7" type="ORF">CCAM_LOCUS10080</name>
</gene>
<keyword evidence="4" id="KW-0539">Nucleus</keyword>
<dbReference type="Proteomes" id="UP000595140">
    <property type="component" value="Unassembled WGS sequence"/>
</dbReference>
<dbReference type="SMART" id="SM00353">
    <property type="entry name" value="HLH"/>
    <property type="match status" value="1"/>
</dbReference>
<keyword evidence="8" id="KW-1185">Reference proteome</keyword>
<evidence type="ECO:0000256" key="3">
    <source>
        <dbReference type="ARBA" id="ARBA00023163"/>
    </source>
</evidence>
<dbReference type="InterPro" id="IPR044273">
    <property type="entry name" value="PIF3-like"/>
</dbReference>
<dbReference type="GO" id="GO:0005634">
    <property type="term" value="C:nucleus"/>
    <property type="evidence" value="ECO:0007669"/>
    <property type="project" value="UniProtKB-SubCell"/>
</dbReference>
<keyword evidence="3" id="KW-0804">Transcription</keyword>